<evidence type="ECO:0000313" key="1">
    <source>
        <dbReference type="EMBL" id="CAK9072394.1"/>
    </source>
</evidence>
<proteinExistence type="predicted"/>
<gene>
    <name evidence="1" type="ORF">CCMP2556_LOCUS35611</name>
</gene>
<organism evidence="1 2">
    <name type="scientific">Durusdinium trenchii</name>
    <dbReference type="NCBI Taxonomy" id="1381693"/>
    <lineage>
        <taxon>Eukaryota</taxon>
        <taxon>Sar</taxon>
        <taxon>Alveolata</taxon>
        <taxon>Dinophyceae</taxon>
        <taxon>Suessiales</taxon>
        <taxon>Symbiodiniaceae</taxon>
        <taxon>Durusdinium</taxon>
    </lineage>
</organism>
<accession>A0ABP0PBF9</accession>
<protein>
    <submittedName>
        <fullName evidence="1">Uncharacterized protein</fullName>
    </submittedName>
</protein>
<name>A0ABP0PBF9_9DINO</name>
<dbReference type="EMBL" id="CAXAMN010022740">
    <property type="protein sequence ID" value="CAK9072394.1"/>
    <property type="molecule type" value="Genomic_DNA"/>
</dbReference>
<comment type="caution">
    <text evidence="1">The sequence shown here is derived from an EMBL/GenBank/DDBJ whole genome shotgun (WGS) entry which is preliminary data.</text>
</comment>
<keyword evidence="2" id="KW-1185">Reference proteome</keyword>
<dbReference type="Proteomes" id="UP001642484">
    <property type="component" value="Unassembled WGS sequence"/>
</dbReference>
<sequence length="73" mass="8309">VPWDTPASWTASTLRSPHNIRTHSGVLETSSTGIVWSSTWSNDHARPSRHCRRIWPRRSANSMRPTRWTPCAG</sequence>
<feature type="non-terminal residue" evidence="1">
    <location>
        <position position="73"/>
    </location>
</feature>
<reference evidence="1 2" key="1">
    <citation type="submission" date="2024-02" db="EMBL/GenBank/DDBJ databases">
        <authorList>
            <person name="Chen Y."/>
            <person name="Shah S."/>
            <person name="Dougan E. K."/>
            <person name="Thang M."/>
            <person name="Chan C."/>
        </authorList>
    </citation>
    <scope>NUCLEOTIDE SEQUENCE [LARGE SCALE GENOMIC DNA]</scope>
</reference>
<evidence type="ECO:0000313" key="2">
    <source>
        <dbReference type="Proteomes" id="UP001642484"/>
    </source>
</evidence>
<feature type="non-terminal residue" evidence="1">
    <location>
        <position position="1"/>
    </location>
</feature>